<dbReference type="InParanoid" id="A0A1Z5JWK5"/>
<evidence type="ECO:0000256" key="2">
    <source>
        <dbReference type="PROSITE-ProRule" id="PRU00317"/>
    </source>
</evidence>
<name>A0A1Z5JWK5_FISSO</name>
<comment type="caution">
    <text evidence="5">The sequence shown here is derived from an EMBL/GenBank/DDBJ whole genome shotgun (WGS) entry which is preliminary data.</text>
</comment>
<reference evidence="5 6" key="1">
    <citation type="journal article" date="2015" name="Plant Cell">
        <title>Oil accumulation by the oleaginous diatom Fistulifera solaris as revealed by the genome and transcriptome.</title>
        <authorList>
            <person name="Tanaka T."/>
            <person name="Maeda Y."/>
            <person name="Veluchamy A."/>
            <person name="Tanaka M."/>
            <person name="Abida H."/>
            <person name="Marechal E."/>
            <person name="Bowler C."/>
            <person name="Muto M."/>
            <person name="Sunaga Y."/>
            <person name="Tanaka M."/>
            <person name="Yoshino T."/>
            <person name="Taniguchi T."/>
            <person name="Fukuda Y."/>
            <person name="Nemoto M."/>
            <person name="Matsumoto M."/>
            <person name="Wong P.S."/>
            <person name="Aburatani S."/>
            <person name="Fujibuchi W."/>
        </authorList>
    </citation>
    <scope>NUCLEOTIDE SEQUENCE [LARGE SCALE GENOMIC DNA]</scope>
    <source>
        <strain evidence="5 6">JPCC DA0580</strain>
    </source>
</reference>
<dbReference type="Pfam" id="PF00806">
    <property type="entry name" value="PUF"/>
    <property type="match status" value="8"/>
</dbReference>
<feature type="region of interest" description="Disordered" evidence="3">
    <location>
        <begin position="1"/>
        <end position="32"/>
    </location>
</feature>
<dbReference type="Gene3D" id="1.25.10.10">
    <property type="entry name" value="Leucine-rich Repeat Variant"/>
    <property type="match status" value="1"/>
</dbReference>
<dbReference type="PROSITE" id="PS50303">
    <property type="entry name" value="PUM_HD"/>
    <property type="match status" value="1"/>
</dbReference>
<feature type="compositionally biased region" description="Low complexity" evidence="3">
    <location>
        <begin position="13"/>
        <end position="24"/>
    </location>
</feature>
<keyword evidence="1" id="KW-0677">Repeat</keyword>
<evidence type="ECO:0000256" key="3">
    <source>
        <dbReference type="SAM" id="MobiDB-lite"/>
    </source>
</evidence>
<feature type="repeat" description="Pumilio" evidence="2">
    <location>
        <begin position="426"/>
        <end position="461"/>
    </location>
</feature>
<feature type="repeat" description="Pumilio" evidence="2">
    <location>
        <begin position="548"/>
        <end position="583"/>
    </location>
</feature>
<dbReference type="PANTHER" id="PTHR12537">
    <property type="entry name" value="RNA BINDING PROTEIN PUMILIO-RELATED"/>
    <property type="match status" value="1"/>
</dbReference>
<dbReference type="Proteomes" id="UP000198406">
    <property type="component" value="Unassembled WGS sequence"/>
</dbReference>
<dbReference type="SUPFAM" id="SSF48371">
    <property type="entry name" value="ARM repeat"/>
    <property type="match status" value="1"/>
</dbReference>
<dbReference type="InterPro" id="IPR033712">
    <property type="entry name" value="Pumilio_RNA-bd"/>
</dbReference>
<feature type="region of interest" description="Disordered" evidence="3">
    <location>
        <begin position="171"/>
        <end position="203"/>
    </location>
</feature>
<evidence type="ECO:0000256" key="1">
    <source>
        <dbReference type="ARBA" id="ARBA00022737"/>
    </source>
</evidence>
<accession>A0A1Z5JWK5</accession>
<feature type="domain" description="PUM-HD" evidence="4">
    <location>
        <begin position="405"/>
        <end position="766"/>
    </location>
</feature>
<dbReference type="GO" id="GO:0010608">
    <property type="term" value="P:post-transcriptional regulation of gene expression"/>
    <property type="evidence" value="ECO:0007669"/>
    <property type="project" value="TreeGrafter"/>
</dbReference>
<dbReference type="InterPro" id="IPR011989">
    <property type="entry name" value="ARM-like"/>
</dbReference>
<dbReference type="InterPro" id="IPR001313">
    <property type="entry name" value="Pumilio_RNA-bd_rpt"/>
</dbReference>
<evidence type="ECO:0000259" key="4">
    <source>
        <dbReference type="PROSITE" id="PS50303"/>
    </source>
</evidence>
<feature type="compositionally biased region" description="Polar residues" evidence="3">
    <location>
        <begin position="870"/>
        <end position="880"/>
    </location>
</feature>
<dbReference type="PROSITE" id="PS50302">
    <property type="entry name" value="PUM"/>
    <property type="match status" value="6"/>
</dbReference>
<gene>
    <name evidence="5" type="ORF">FisN_25Hh102</name>
</gene>
<dbReference type="InterPro" id="IPR016024">
    <property type="entry name" value="ARM-type_fold"/>
</dbReference>
<feature type="compositionally biased region" description="Basic residues" evidence="3">
    <location>
        <begin position="786"/>
        <end position="839"/>
    </location>
</feature>
<dbReference type="CDD" id="cd07920">
    <property type="entry name" value="Pumilio"/>
    <property type="match status" value="1"/>
</dbReference>
<feature type="region of interest" description="Disordered" evidence="3">
    <location>
        <begin position="786"/>
        <end position="887"/>
    </location>
</feature>
<feature type="repeat" description="Pumilio" evidence="2">
    <location>
        <begin position="620"/>
        <end position="655"/>
    </location>
</feature>
<dbReference type="GO" id="GO:0005737">
    <property type="term" value="C:cytoplasm"/>
    <property type="evidence" value="ECO:0007669"/>
    <property type="project" value="TreeGrafter"/>
</dbReference>
<organism evidence="5 6">
    <name type="scientific">Fistulifera solaris</name>
    <name type="common">Oleaginous diatom</name>
    <dbReference type="NCBI Taxonomy" id="1519565"/>
    <lineage>
        <taxon>Eukaryota</taxon>
        <taxon>Sar</taxon>
        <taxon>Stramenopiles</taxon>
        <taxon>Ochrophyta</taxon>
        <taxon>Bacillariophyta</taxon>
        <taxon>Bacillariophyceae</taxon>
        <taxon>Bacillariophycidae</taxon>
        <taxon>Naviculales</taxon>
        <taxon>Naviculaceae</taxon>
        <taxon>Fistulifera</taxon>
    </lineage>
</organism>
<sequence>MIPPNVSVDNTLSSSNSESPGKSSPVAGLMVSEREDGVVDSLGEALAGVSLLSQSGSTMGSAAFAGSSLAATSKPSTQDNDGWGNFTDHSNANSSGMFPPSGGISTSTSNVENEQDSIRRFLSQDPSQSLGDDVFRLSHTNLPSLNYEPSASDASNVFRYQGQGMALGSGSKNSYGNIHATQEPRDSPIGTGTTASSRSASPYTNNHDIGGGAHSIPAYQQYTSDSGNFSRNHTFVDDEHSTTGFHSLSTRGSSTNLSGLERATYSKAGNYGGSLPYDQTLDPSYAPQLPETTPQQQPQVLYMAVPAPDGRGQVLQPVQMLQVPGKPYSYVVPNAPSNPSGGPFFQQELPHQKPMVVLPSNTGDYTNPSIDSQLGFGTETVPRSLNSPGGDDFAAVSALGLDQFQTTDPILGGQFTGTSQRPPLEALLGQVRRLSRDQVGCRLVQQALDEEGPTAATLILNEGLPFWGEAMVDPFGNYLFQKILEKITPEERVMLIKSVSSRLVNASLNLHGTRSVQKVVELCAIDDQQSPDDKGVETESAAQVLTNALAPAAARLCIDSHGNHVIQRILLKLDPRHSKFVFDAVAASVGDVARHRHGCCVIQRCLDSPQNESRANLVLRIVDKSLELMQDAYGNYVVQYVLDVCSDDDVQAVCESVAGKVNLLAIQKFSSNVMEKCLERCSDRVKAMYLAEMSDPERIRELMMDPFGNYVVQRALSVATHEQAIRLVEAMRPHLIATQTGNGQRNGGVRNTAGGRRIIAKICRRFPNFTLNPVGSIDELYSQNRNSRHAVQHSHGHAVQHPHGHSLQHAHGHPIQHHEGHHVRHSRGHQVAHHHHHHQQQQPALLQSYTAVGGPVAPNHHFNDPRMTSAHLQPPQSQQPFYGFGGTDNYYDPFNSGHGGY</sequence>
<dbReference type="InterPro" id="IPR033133">
    <property type="entry name" value="PUM-HD"/>
</dbReference>
<feature type="repeat" description="Pumilio" evidence="2">
    <location>
        <begin position="692"/>
        <end position="729"/>
    </location>
</feature>
<keyword evidence="6" id="KW-1185">Reference proteome</keyword>
<proteinExistence type="predicted"/>
<evidence type="ECO:0000313" key="6">
    <source>
        <dbReference type="Proteomes" id="UP000198406"/>
    </source>
</evidence>
<dbReference type="PANTHER" id="PTHR12537:SF13">
    <property type="entry name" value="PUMILIO HOMOLOGY DOMAIN FAMILY MEMBER 4"/>
    <property type="match status" value="1"/>
</dbReference>
<dbReference type="SMART" id="SM00025">
    <property type="entry name" value="Pumilio"/>
    <property type="match status" value="8"/>
</dbReference>
<feature type="repeat" description="Pumilio" evidence="2">
    <location>
        <begin position="584"/>
        <end position="619"/>
    </location>
</feature>
<feature type="compositionally biased region" description="Polar residues" evidence="3">
    <location>
        <begin position="171"/>
        <end position="180"/>
    </location>
</feature>
<feature type="compositionally biased region" description="Low complexity" evidence="3">
    <location>
        <begin position="190"/>
        <end position="201"/>
    </location>
</feature>
<evidence type="ECO:0000313" key="5">
    <source>
        <dbReference type="EMBL" id="GAX18121.1"/>
    </source>
</evidence>
<dbReference type="GO" id="GO:0003729">
    <property type="term" value="F:mRNA binding"/>
    <property type="evidence" value="ECO:0007669"/>
    <property type="project" value="TreeGrafter"/>
</dbReference>
<feature type="repeat" description="Pumilio" evidence="2">
    <location>
        <begin position="462"/>
        <end position="497"/>
    </location>
</feature>
<dbReference type="OrthoDB" id="668540at2759"/>
<dbReference type="EMBL" id="BDSP01000124">
    <property type="protein sequence ID" value="GAX18121.1"/>
    <property type="molecule type" value="Genomic_DNA"/>
</dbReference>
<dbReference type="FunFam" id="1.25.10.10:FF:000237">
    <property type="entry name" value="Pumilio homolog 9"/>
    <property type="match status" value="1"/>
</dbReference>
<dbReference type="AlphaFoldDB" id="A0A1Z5JWK5"/>
<protein>
    <recommendedName>
        <fullName evidence="4">PUM-HD domain-containing protein</fullName>
    </recommendedName>
</protein>